<gene>
    <name evidence="2" type="ORF">ASPACDRAFT_61912</name>
</gene>
<dbReference type="SUPFAM" id="SSF53474">
    <property type="entry name" value="alpha/beta-Hydrolases"/>
    <property type="match status" value="1"/>
</dbReference>
<protein>
    <recommendedName>
        <fullName evidence="1">Alpha/beta hydrolase fold-3 domain-containing protein</fullName>
    </recommendedName>
</protein>
<evidence type="ECO:0000259" key="1">
    <source>
        <dbReference type="Pfam" id="PF07859"/>
    </source>
</evidence>
<keyword evidence="3" id="KW-1185">Reference proteome</keyword>
<reference evidence="3" key="1">
    <citation type="journal article" date="2017" name="Genome Biol.">
        <title>Comparative genomics reveals high biological diversity and specific adaptations in the industrially and medically important fungal genus Aspergillus.</title>
        <authorList>
            <person name="de Vries R.P."/>
            <person name="Riley R."/>
            <person name="Wiebenga A."/>
            <person name="Aguilar-Osorio G."/>
            <person name="Amillis S."/>
            <person name="Uchima C.A."/>
            <person name="Anderluh G."/>
            <person name="Asadollahi M."/>
            <person name="Askin M."/>
            <person name="Barry K."/>
            <person name="Battaglia E."/>
            <person name="Bayram O."/>
            <person name="Benocci T."/>
            <person name="Braus-Stromeyer S.A."/>
            <person name="Caldana C."/>
            <person name="Canovas D."/>
            <person name="Cerqueira G.C."/>
            <person name="Chen F."/>
            <person name="Chen W."/>
            <person name="Choi C."/>
            <person name="Clum A."/>
            <person name="Dos Santos R.A."/>
            <person name="Damasio A.R."/>
            <person name="Diallinas G."/>
            <person name="Emri T."/>
            <person name="Fekete E."/>
            <person name="Flipphi M."/>
            <person name="Freyberg S."/>
            <person name="Gallo A."/>
            <person name="Gournas C."/>
            <person name="Habgood R."/>
            <person name="Hainaut M."/>
            <person name="Harispe M.L."/>
            <person name="Henrissat B."/>
            <person name="Hilden K.S."/>
            <person name="Hope R."/>
            <person name="Hossain A."/>
            <person name="Karabika E."/>
            <person name="Karaffa L."/>
            <person name="Karanyi Z."/>
            <person name="Krasevec N."/>
            <person name="Kuo A."/>
            <person name="Kusch H."/>
            <person name="LaButti K."/>
            <person name="Lagendijk E.L."/>
            <person name="Lapidus A."/>
            <person name="Levasseur A."/>
            <person name="Lindquist E."/>
            <person name="Lipzen A."/>
            <person name="Logrieco A.F."/>
            <person name="MacCabe A."/>
            <person name="Maekelae M.R."/>
            <person name="Malavazi I."/>
            <person name="Melin P."/>
            <person name="Meyer V."/>
            <person name="Mielnichuk N."/>
            <person name="Miskei M."/>
            <person name="Molnar A.P."/>
            <person name="Mule G."/>
            <person name="Ngan C.Y."/>
            <person name="Orejas M."/>
            <person name="Orosz E."/>
            <person name="Ouedraogo J.P."/>
            <person name="Overkamp K.M."/>
            <person name="Park H.-S."/>
            <person name="Perrone G."/>
            <person name="Piumi F."/>
            <person name="Punt P.J."/>
            <person name="Ram A.F."/>
            <person name="Ramon A."/>
            <person name="Rauscher S."/>
            <person name="Record E."/>
            <person name="Riano-Pachon D.M."/>
            <person name="Robert V."/>
            <person name="Roehrig J."/>
            <person name="Ruller R."/>
            <person name="Salamov A."/>
            <person name="Salih N.S."/>
            <person name="Samson R.A."/>
            <person name="Sandor E."/>
            <person name="Sanguinetti M."/>
            <person name="Schuetze T."/>
            <person name="Sepcic K."/>
            <person name="Shelest E."/>
            <person name="Sherlock G."/>
            <person name="Sophianopoulou V."/>
            <person name="Squina F.M."/>
            <person name="Sun H."/>
            <person name="Susca A."/>
            <person name="Todd R.B."/>
            <person name="Tsang A."/>
            <person name="Unkles S.E."/>
            <person name="van de Wiele N."/>
            <person name="van Rossen-Uffink D."/>
            <person name="Oliveira J.V."/>
            <person name="Vesth T.C."/>
            <person name="Visser J."/>
            <person name="Yu J.-H."/>
            <person name="Zhou M."/>
            <person name="Andersen M.R."/>
            <person name="Archer D.B."/>
            <person name="Baker S.E."/>
            <person name="Benoit I."/>
            <person name="Brakhage A.A."/>
            <person name="Braus G.H."/>
            <person name="Fischer R."/>
            <person name="Frisvad J.C."/>
            <person name="Goldman G.H."/>
            <person name="Houbraken J."/>
            <person name="Oakley B."/>
            <person name="Pocsi I."/>
            <person name="Scazzocchio C."/>
            <person name="Seiboth B."/>
            <person name="vanKuyk P.A."/>
            <person name="Wortman J."/>
            <person name="Dyer P.S."/>
            <person name="Grigoriev I.V."/>
        </authorList>
    </citation>
    <scope>NUCLEOTIDE SEQUENCE [LARGE SCALE GENOMIC DNA]</scope>
    <source>
        <strain evidence="3">ATCC 16872 / CBS 172.66 / WB 5094</strain>
    </source>
</reference>
<dbReference type="Gene3D" id="3.40.50.1820">
    <property type="entry name" value="alpha/beta hydrolase"/>
    <property type="match status" value="1"/>
</dbReference>
<proteinExistence type="predicted"/>
<dbReference type="OMA" id="WHGGGFI"/>
<name>A0A1L9WQG7_ASPA1</name>
<accession>A0A1L9WQG7</accession>
<organism evidence="2 3">
    <name type="scientific">Aspergillus aculeatus (strain ATCC 16872 / CBS 172.66 / WB 5094)</name>
    <dbReference type="NCBI Taxonomy" id="690307"/>
    <lineage>
        <taxon>Eukaryota</taxon>
        <taxon>Fungi</taxon>
        <taxon>Dikarya</taxon>
        <taxon>Ascomycota</taxon>
        <taxon>Pezizomycotina</taxon>
        <taxon>Eurotiomycetes</taxon>
        <taxon>Eurotiomycetidae</taxon>
        <taxon>Eurotiales</taxon>
        <taxon>Aspergillaceae</taxon>
        <taxon>Aspergillus</taxon>
        <taxon>Aspergillus subgen. Circumdati</taxon>
    </lineage>
</organism>
<dbReference type="Proteomes" id="UP000184546">
    <property type="component" value="Unassembled WGS sequence"/>
</dbReference>
<dbReference type="STRING" id="690307.A0A1L9WQG7"/>
<dbReference type="PANTHER" id="PTHR23024:SF339">
    <property type="entry name" value="ALPHA_BETA HYDROLASE FOLD-3 DOMAIN-CONTAINING PROTEIN"/>
    <property type="match status" value="1"/>
</dbReference>
<evidence type="ECO:0000313" key="3">
    <source>
        <dbReference type="Proteomes" id="UP000184546"/>
    </source>
</evidence>
<feature type="domain" description="Alpha/beta hydrolase fold-3" evidence="1">
    <location>
        <begin position="54"/>
        <end position="188"/>
    </location>
</feature>
<dbReference type="InterPro" id="IPR050466">
    <property type="entry name" value="Carboxylest/Gibb_receptor"/>
</dbReference>
<dbReference type="AlphaFoldDB" id="A0A1L9WQG7"/>
<sequence>MSRFDPFTFVDLCYSIVDNHALEATLFIPSSLLSRPRPDKDNSNSTSKRRCPVLVHFHGGSFLMGHRRYEPWVAQRFLDLAHAHEAIMIRPDYRLLPESGVTDILEDIDHFWRWMQRDLPSIMADQHPELRILPDLSRVLCCGESSGGCLAVYSALELGSILSREEIEEGTEITIRAVISTYALLDPDVPELRIPQPRTFMEMRPPPPRQAEAVIRKYMDGCSPNLGAIRSRQEPSPKLWELFLCEVQQCYFTRLLKHTDGGTHAVNMVERMVAEAEAEQSVVPMWIIHGRDDTVGTLFAWFAFRVGSVFVVLAAN</sequence>
<dbReference type="InterPro" id="IPR013094">
    <property type="entry name" value="AB_hydrolase_3"/>
</dbReference>
<dbReference type="VEuPathDB" id="FungiDB:ASPACDRAFT_61912"/>
<evidence type="ECO:0000313" key="2">
    <source>
        <dbReference type="EMBL" id="OJJ98401.1"/>
    </source>
</evidence>
<dbReference type="InterPro" id="IPR029058">
    <property type="entry name" value="AB_hydrolase_fold"/>
</dbReference>
<dbReference type="Pfam" id="PF07859">
    <property type="entry name" value="Abhydrolase_3"/>
    <property type="match status" value="1"/>
</dbReference>
<dbReference type="GeneID" id="30977537"/>
<dbReference type="GO" id="GO:0016787">
    <property type="term" value="F:hydrolase activity"/>
    <property type="evidence" value="ECO:0007669"/>
    <property type="project" value="InterPro"/>
</dbReference>
<dbReference type="RefSeq" id="XP_020054741.1">
    <property type="nucleotide sequence ID" value="XM_020203723.1"/>
</dbReference>
<dbReference type="OrthoDB" id="19653at2759"/>
<dbReference type="PANTHER" id="PTHR23024">
    <property type="entry name" value="ARYLACETAMIDE DEACETYLASE"/>
    <property type="match status" value="1"/>
</dbReference>
<dbReference type="EMBL" id="KV878980">
    <property type="protein sequence ID" value="OJJ98401.1"/>
    <property type="molecule type" value="Genomic_DNA"/>
</dbReference>